<dbReference type="Gene3D" id="3.30.200.20">
    <property type="entry name" value="Phosphorylase Kinase, domain 1"/>
    <property type="match status" value="1"/>
</dbReference>
<evidence type="ECO:0000313" key="3">
    <source>
        <dbReference type="EMBL" id="ANH81065.1"/>
    </source>
</evidence>
<accession>A0A1A9I154</accession>
<proteinExistence type="inferred from homology"/>
<dbReference type="InterPro" id="IPR016477">
    <property type="entry name" value="Fructo-/Ketosamine-3-kinase"/>
</dbReference>
<keyword evidence="4" id="KW-1185">Reference proteome</keyword>
<dbReference type="Pfam" id="PF03881">
    <property type="entry name" value="Fructosamin_kin"/>
    <property type="match status" value="1"/>
</dbReference>
<dbReference type="PANTHER" id="PTHR12149:SF8">
    <property type="entry name" value="PROTEIN-RIBULOSAMINE 3-KINASE"/>
    <property type="match status" value="1"/>
</dbReference>
<gene>
    <name evidence="3" type="ORF">A8C56_08805</name>
</gene>
<dbReference type="PANTHER" id="PTHR12149">
    <property type="entry name" value="FRUCTOSAMINE 3 KINASE-RELATED PROTEIN"/>
    <property type="match status" value="1"/>
</dbReference>
<dbReference type="Proteomes" id="UP000077667">
    <property type="component" value="Chromosome"/>
</dbReference>
<protein>
    <recommendedName>
        <fullName evidence="5">Fructosamine kinase</fullName>
    </recommendedName>
</protein>
<dbReference type="AlphaFoldDB" id="A0A1A9I154"/>
<keyword evidence="2" id="KW-0808">Transferase</keyword>
<dbReference type="PIRSF" id="PIRSF006221">
    <property type="entry name" value="Ketosamine-3-kinase"/>
    <property type="match status" value="1"/>
</dbReference>
<dbReference type="RefSeq" id="WP_067754656.1">
    <property type="nucleotide sequence ID" value="NZ_CP015772.1"/>
</dbReference>
<sequence>MSLSSVLNSIGLPHAGYESVAGGDINQAYRICSGETIYFLKINKAAPYSGLFRKEAIGLQELSANSDFVVPQPLKWGKTENVQYLLLEWIRQEPPQNNSWYLLGKLLAAMHRKEQPYFGFREDNYLGTWQQVNTPVSTWSRFYADFRILPLVKKLYDDQKLNKMDSIRAEKFCKALAALFPEEKPSLLHGDLWNGNLLFTSPGMPCVFDPAVYYGHREMDIGMTLLFGGFNEQFYQSYQQYYPLQPGWQQRLNFTQLYPLLLHAHLFGGHYIHTCRRILALF</sequence>
<evidence type="ECO:0000256" key="2">
    <source>
        <dbReference type="PIRNR" id="PIRNR006221"/>
    </source>
</evidence>
<evidence type="ECO:0000313" key="4">
    <source>
        <dbReference type="Proteomes" id="UP000077667"/>
    </source>
</evidence>
<dbReference type="GO" id="GO:0016301">
    <property type="term" value="F:kinase activity"/>
    <property type="evidence" value="ECO:0007669"/>
    <property type="project" value="UniProtKB-UniRule"/>
</dbReference>
<name>A0A1A9I154_9BACT</name>
<dbReference type="Gene3D" id="3.90.1200.10">
    <property type="match status" value="1"/>
</dbReference>
<dbReference type="SUPFAM" id="SSF56112">
    <property type="entry name" value="Protein kinase-like (PK-like)"/>
    <property type="match status" value="1"/>
</dbReference>
<dbReference type="EMBL" id="CP015772">
    <property type="protein sequence ID" value="ANH81065.1"/>
    <property type="molecule type" value="Genomic_DNA"/>
</dbReference>
<keyword evidence="2" id="KW-0418">Kinase</keyword>
<dbReference type="KEGG" id="nia:A8C56_08805"/>
<comment type="similarity">
    <text evidence="1 2">Belongs to the fructosamine kinase family.</text>
</comment>
<dbReference type="OrthoDB" id="5291879at2"/>
<dbReference type="STRING" id="1176587.A8C56_08805"/>
<evidence type="ECO:0000256" key="1">
    <source>
        <dbReference type="ARBA" id="ARBA00009460"/>
    </source>
</evidence>
<reference evidence="3 4" key="1">
    <citation type="submission" date="2016-05" db="EMBL/GenBank/DDBJ databases">
        <title>Niabella ginsenosidivorans BS26 whole genome sequencing.</title>
        <authorList>
            <person name="Im W.T."/>
            <person name="Siddiqi M.Z."/>
        </authorList>
    </citation>
    <scope>NUCLEOTIDE SEQUENCE [LARGE SCALE GENOMIC DNA]</scope>
    <source>
        <strain evidence="3 4">BS26</strain>
    </source>
</reference>
<organism evidence="3 4">
    <name type="scientific">Niabella ginsenosidivorans</name>
    <dbReference type="NCBI Taxonomy" id="1176587"/>
    <lineage>
        <taxon>Bacteria</taxon>
        <taxon>Pseudomonadati</taxon>
        <taxon>Bacteroidota</taxon>
        <taxon>Chitinophagia</taxon>
        <taxon>Chitinophagales</taxon>
        <taxon>Chitinophagaceae</taxon>
        <taxon>Niabella</taxon>
    </lineage>
</organism>
<evidence type="ECO:0008006" key="5">
    <source>
        <dbReference type="Google" id="ProtNLM"/>
    </source>
</evidence>
<dbReference type="InterPro" id="IPR011009">
    <property type="entry name" value="Kinase-like_dom_sf"/>
</dbReference>